<evidence type="ECO:0000256" key="3">
    <source>
        <dbReference type="ARBA" id="ARBA00011233"/>
    </source>
</evidence>
<evidence type="ECO:0000313" key="7">
    <source>
        <dbReference type="Proteomes" id="UP000488299"/>
    </source>
</evidence>
<proteinExistence type="inferred from homology"/>
<keyword evidence="4" id="KW-0456">Lyase</keyword>
<dbReference type="CDD" id="cd00452">
    <property type="entry name" value="KDPG_aldolase"/>
    <property type="match status" value="1"/>
</dbReference>
<dbReference type="InterPro" id="IPR013785">
    <property type="entry name" value="Aldolase_TIM"/>
</dbReference>
<comment type="subunit">
    <text evidence="3">Homotrimer.</text>
</comment>
<evidence type="ECO:0000313" key="6">
    <source>
        <dbReference type="EMBL" id="KAB7730515.1"/>
    </source>
</evidence>
<dbReference type="Pfam" id="PF01081">
    <property type="entry name" value="Aldolase"/>
    <property type="match status" value="1"/>
</dbReference>
<accession>A0A7J5TZL4</accession>
<evidence type="ECO:0000256" key="1">
    <source>
        <dbReference type="ARBA" id="ARBA00004761"/>
    </source>
</evidence>
<keyword evidence="5" id="KW-0119">Carbohydrate metabolism</keyword>
<dbReference type="GO" id="GO:0016829">
    <property type="term" value="F:lyase activity"/>
    <property type="evidence" value="ECO:0007669"/>
    <property type="project" value="UniProtKB-KW"/>
</dbReference>
<name>A0A7J5TZL4_9BACT</name>
<dbReference type="InterPro" id="IPR000887">
    <property type="entry name" value="Aldlse_KDPG_KHG"/>
</dbReference>
<reference evidence="6 7" key="1">
    <citation type="submission" date="2019-10" db="EMBL/GenBank/DDBJ databases">
        <title>Rudanella paleaurantiibacter sp. nov., isolated from sludge.</title>
        <authorList>
            <person name="Xu S.Q."/>
        </authorList>
    </citation>
    <scope>NUCLEOTIDE SEQUENCE [LARGE SCALE GENOMIC DNA]</scope>
    <source>
        <strain evidence="6 7">HX-22-17</strain>
    </source>
</reference>
<gene>
    <name evidence="6" type="ORF">F5984_14115</name>
</gene>
<protein>
    <submittedName>
        <fullName evidence="6">Bifunctional 4-hydroxy-2-oxoglutarate aldolase/2-dehydro-3-deoxy-phosphogluconate aldolase</fullName>
    </submittedName>
</protein>
<dbReference type="AlphaFoldDB" id="A0A7J5TZL4"/>
<dbReference type="EMBL" id="WELI01000005">
    <property type="protein sequence ID" value="KAB7730515.1"/>
    <property type="molecule type" value="Genomic_DNA"/>
</dbReference>
<organism evidence="6 7">
    <name type="scientific">Rudanella paleaurantiibacter</name>
    <dbReference type="NCBI Taxonomy" id="2614655"/>
    <lineage>
        <taxon>Bacteria</taxon>
        <taxon>Pseudomonadati</taxon>
        <taxon>Bacteroidota</taxon>
        <taxon>Cytophagia</taxon>
        <taxon>Cytophagales</taxon>
        <taxon>Cytophagaceae</taxon>
        <taxon>Rudanella</taxon>
    </lineage>
</organism>
<dbReference type="PANTHER" id="PTHR30246">
    <property type="entry name" value="2-KETO-3-DEOXY-6-PHOSPHOGLUCONATE ALDOLASE"/>
    <property type="match status" value="1"/>
</dbReference>
<comment type="caution">
    <text evidence="6">The sequence shown here is derived from an EMBL/GenBank/DDBJ whole genome shotgun (WGS) entry which is preliminary data.</text>
</comment>
<dbReference type="Proteomes" id="UP000488299">
    <property type="component" value="Unassembled WGS sequence"/>
</dbReference>
<keyword evidence="7" id="KW-1185">Reference proteome</keyword>
<evidence type="ECO:0000256" key="5">
    <source>
        <dbReference type="ARBA" id="ARBA00023277"/>
    </source>
</evidence>
<evidence type="ECO:0000256" key="4">
    <source>
        <dbReference type="ARBA" id="ARBA00023239"/>
    </source>
</evidence>
<comment type="pathway">
    <text evidence="1">Carbohydrate acid metabolism.</text>
</comment>
<dbReference type="Gene3D" id="3.20.20.70">
    <property type="entry name" value="Aldolase class I"/>
    <property type="match status" value="1"/>
</dbReference>
<dbReference type="PANTHER" id="PTHR30246:SF1">
    <property type="entry name" value="2-DEHYDRO-3-DEOXY-6-PHOSPHOGALACTONATE ALDOLASE-RELATED"/>
    <property type="match status" value="1"/>
</dbReference>
<evidence type="ECO:0000256" key="2">
    <source>
        <dbReference type="ARBA" id="ARBA00006906"/>
    </source>
</evidence>
<comment type="similarity">
    <text evidence="2">Belongs to the KHG/KDPG aldolase family.</text>
</comment>
<dbReference type="SUPFAM" id="SSF51569">
    <property type="entry name" value="Aldolase"/>
    <property type="match status" value="1"/>
</dbReference>
<sequence length="218" mass="23006">MMTTTEQLLQAGIVPVFSHPDAETSVAVVAASYAGGIRVFEYTNRNASALDNFRRLVEAKAEQFPQMLLGIGTIWEPAQAHAFIDAGATFVVSPVMNPAVGAVCQERNIPWIPGCMTLTEVYQAQKAGATFVKVFPGEVVGPAFVRSVKSVLPDVQLMITGGVEPTEASLSAWFGAGATAVGMGSQLFNKGAVAQKDRSAIEAAVAGAMQVYQQVQAR</sequence>